<evidence type="ECO:0008006" key="3">
    <source>
        <dbReference type="Google" id="ProtNLM"/>
    </source>
</evidence>
<dbReference type="GeneID" id="59149688"/>
<dbReference type="RefSeq" id="WP_192818524.1">
    <property type="nucleotide sequence ID" value="NZ_CP062310.1"/>
</dbReference>
<name>A0A7L9FGW1_9CREN</name>
<dbReference type="KEGG" id="thel:IG193_07290"/>
<organism evidence="1 2">
    <name type="scientific">Infirmifilum lucidum</name>
    <dbReference type="NCBI Taxonomy" id="2776706"/>
    <lineage>
        <taxon>Archaea</taxon>
        <taxon>Thermoproteota</taxon>
        <taxon>Thermoprotei</taxon>
        <taxon>Thermofilales</taxon>
        <taxon>Thermofilaceae</taxon>
        <taxon>Infirmifilum</taxon>
    </lineage>
</organism>
<sequence length="148" mass="15823">MSREVVLERGIQPLHYFVAKALAAFREEGFLKYAIVKGAMARVGKSLADIYGKPEDPAQAVMFLNGLLGFAGRLEARLDGNTLRVVIDSSTCRICPRVVGGAELTEPLCPMPGLLSGYLGARLNGIGLRKEGQTCIVELEASKTACPA</sequence>
<reference evidence="1 2" key="1">
    <citation type="submission" date="2020-10" db="EMBL/GenBank/DDBJ databases">
        <title>Thermofilum lucidum 3507LT sp. nov. a novel member of Thermofilaceae family isolated from Chile hot spring, and proposal of description order Thermofilales.</title>
        <authorList>
            <person name="Zayulina K.S."/>
            <person name="Elcheninov A.G."/>
            <person name="Toshchakov S.V."/>
            <person name="Kublanov I.V."/>
        </authorList>
    </citation>
    <scope>NUCLEOTIDE SEQUENCE [LARGE SCALE GENOMIC DNA]</scope>
    <source>
        <strain evidence="1 2">3507LT</strain>
    </source>
</reference>
<accession>A0A7L9FGW1</accession>
<keyword evidence="2" id="KW-1185">Reference proteome</keyword>
<evidence type="ECO:0000313" key="1">
    <source>
        <dbReference type="EMBL" id="QOJ78552.1"/>
    </source>
</evidence>
<dbReference type="InParanoid" id="A0A7L9FGW1"/>
<evidence type="ECO:0000313" key="2">
    <source>
        <dbReference type="Proteomes" id="UP000594121"/>
    </source>
</evidence>
<dbReference type="Proteomes" id="UP000594121">
    <property type="component" value="Chromosome"/>
</dbReference>
<dbReference type="EMBL" id="CP062310">
    <property type="protein sequence ID" value="QOJ78552.1"/>
    <property type="molecule type" value="Genomic_DNA"/>
</dbReference>
<proteinExistence type="predicted"/>
<dbReference type="AlphaFoldDB" id="A0A7L9FGW1"/>
<gene>
    <name evidence="1" type="ORF">IG193_07290</name>
</gene>
<protein>
    <recommendedName>
        <fullName evidence="3">4-vinyl reductase 4VR domain-containing protein</fullName>
    </recommendedName>
</protein>